<dbReference type="EMBL" id="AONC01000037">
    <property type="protein sequence ID" value="EXJ14709.1"/>
    <property type="molecule type" value="Genomic_DNA"/>
</dbReference>
<evidence type="ECO:0000256" key="1">
    <source>
        <dbReference type="SAM" id="MobiDB-lite"/>
    </source>
</evidence>
<organism evidence="2 3">
    <name type="scientific">Imhoffiella purpurea</name>
    <dbReference type="NCBI Taxonomy" id="1249627"/>
    <lineage>
        <taxon>Bacteria</taxon>
        <taxon>Pseudomonadati</taxon>
        <taxon>Pseudomonadota</taxon>
        <taxon>Gammaproteobacteria</taxon>
        <taxon>Chromatiales</taxon>
        <taxon>Chromatiaceae</taxon>
        <taxon>Imhoffiella</taxon>
    </lineage>
</organism>
<accession>W9V5R6</accession>
<keyword evidence="3" id="KW-1185">Reference proteome</keyword>
<reference evidence="2 3" key="1">
    <citation type="submission" date="2012-11" db="EMBL/GenBank/DDBJ databases">
        <title>Genome assembly of Thiorhodococcus sp. AK35.</title>
        <authorList>
            <person name="Nupur N."/>
            <person name="Khatri I."/>
            <person name="Subramanian S."/>
            <person name="Pinnaka A."/>
        </authorList>
    </citation>
    <scope>NUCLEOTIDE SEQUENCE [LARGE SCALE GENOMIC DNA]</scope>
    <source>
        <strain evidence="2 3">AK35</strain>
    </source>
</reference>
<evidence type="ECO:0000313" key="3">
    <source>
        <dbReference type="Proteomes" id="UP000019460"/>
    </source>
</evidence>
<protein>
    <submittedName>
        <fullName evidence="2">Uncharacterized protein</fullName>
    </submittedName>
</protein>
<evidence type="ECO:0000313" key="2">
    <source>
        <dbReference type="EMBL" id="EXJ14709.1"/>
    </source>
</evidence>
<sequence>MTEVGHRCSGGPGANESDTLKAVATGKGQAEVIDRAGPGGSKGLSSSRWTTSGTTAVDASPKDHSEPWTDPKAVYHERNCAPKSAQ</sequence>
<feature type="compositionally biased region" description="Polar residues" evidence="1">
    <location>
        <begin position="43"/>
        <end position="57"/>
    </location>
</feature>
<feature type="region of interest" description="Disordered" evidence="1">
    <location>
        <begin position="1"/>
        <end position="86"/>
    </location>
</feature>
<dbReference type="Proteomes" id="UP000019460">
    <property type="component" value="Unassembled WGS sequence"/>
</dbReference>
<proteinExistence type="predicted"/>
<dbReference type="AlphaFoldDB" id="W9V5R6"/>
<gene>
    <name evidence="2" type="ORF">D779_2238</name>
</gene>
<comment type="caution">
    <text evidence="2">The sequence shown here is derived from an EMBL/GenBank/DDBJ whole genome shotgun (WGS) entry which is preliminary data.</text>
</comment>
<feature type="compositionally biased region" description="Basic and acidic residues" evidence="1">
    <location>
        <begin position="60"/>
        <end position="80"/>
    </location>
</feature>
<name>W9V5R6_9GAMM</name>